<reference evidence="2" key="2">
    <citation type="submission" date="2020-09" db="EMBL/GenBank/DDBJ databases">
        <authorList>
            <person name="Sun Q."/>
            <person name="Kim S."/>
        </authorList>
    </citation>
    <scope>NUCLEOTIDE SEQUENCE</scope>
    <source>
        <strain evidence="2">KCTC 12988</strain>
    </source>
</reference>
<protein>
    <submittedName>
        <fullName evidence="2">ATPase</fullName>
    </submittedName>
</protein>
<keyword evidence="3" id="KW-1185">Reference proteome</keyword>
<dbReference type="AlphaFoldDB" id="A0A918TQ24"/>
<feature type="domain" description="ATPase" evidence="1">
    <location>
        <begin position="4"/>
        <end position="213"/>
    </location>
</feature>
<accession>A0A918TQ24</accession>
<dbReference type="InterPro" id="IPR036390">
    <property type="entry name" value="WH_DNA-bd_sf"/>
</dbReference>
<dbReference type="RefSeq" id="WP_189570479.1">
    <property type="nucleotide sequence ID" value="NZ_BMXI01000010.1"/>
</dbReference>
<reference evidence="2" key="1">
    <citation type="journal article" date="2014" name="Int. J. Syst. Evol. Microbiol.">
        <title>Complete genome sequence of Corynebacterium casei LMG S-19264T (=DSM 44701T), isolated from a smear-ripened cheese.</title>
        <authorList>
            <consortium name="US DOE Joint Genome Institute (JGI-PGF)"/>
            <person name="Walter F."/>
            <person name="Albersmeier A."/>
            <person name="Kalinowski J."/>
            <person name="Ruckert C."/>
        </authorList>
    </citation>
    <scope>NUCLEOTIDE SEQUENCE</scope>
    <source>
        <strain evidence="2">KCTC 12988</strain>
    </source>
</reference>
<dbReference type="InterPro" id="IPR027417">
    <property type="entry name" value="P-loop_NTPase"/>
</dbReference>
<name>A0A918TQ24_9BACT</name>
<dbReference type="PANTHER" id="PTHR34704:SF1">
    <property type="entry name" value="ATPASE"/>
    <property type="match status" value="1"/>
</dbReference>
<dbReference type="SUPFAM" id="SSF46785">
    <property type="entry name" value="Winged helix' DNA-binding domain"/>
    <property type="match status" value="1"/>
</dbReference>
<dbReference type="PANTHER" id="PTHR34704">
    <property type="entry name" value="ATPASE"/>
    <property type="match status" value="1"/>
</dbReference>
<proteinExistence type="predicted"/>
<comment type="caution">
    <text evidence="2">The sequence shown here is derived from an EMBL/GenBank/DDBJ whole genome shotgun (WGS) entry which is preliminary data.</text>
</comment>
<evidence type="ECO:0000259" key="1">
    <source>
        <dbReference type="Pfam" id="PF01637"/>
    </source>
</evidence>
<organism evidence="2 3">
    <name type="scientific">Roseibacillus persicicus</name>
    <dbReference type="NCBI Taxonomy" id="454148"/>
    <lineage>
        <taxon>Bacteria</taxon>
        <taxon>Pseudomonadati</taxon>
        <taxon>Verrucomicrobiota</taxon>
        <taxon>Verrucomicrobiia</taxon>
        <taxon>Verrucomicrobiales</taxon>
        <taxon>Verrucomicrobiaceae</taxon>
        <taxon>Roseibacillus</taxon>
    </lineage>
</organism>
<dbReference type="GO" id="GO:0005524">
    <property type="term" value="F:ATP binding"/>
    <property type="evidence" value="ECO:0007669"/>
    <property type="project" value="InterPro"/>
</dbReference>
<evidence type="ECO:0000313" key="2">
    <source>
        <dbReference type="EMBL" id="GHC57492.1"/>
    </source>
</evidence>
<dbReference type="SUPFAM" id="SSF52540">
    <property type="entry name" value="P-loop containing nucleoside triphosphate hydrolases"/>
    <property type="match status" value="1"/>
</dbReference>
<dbReference type="Pfam" id="PF01637">
    <property type="entry name" value="ATPase_2"/>
    <property type="match status" value="1"/>
</dbReference>
<dbReference type="EMBL" id="BMXI01000010">
    <property type="protein sequence ID" value="GHC57492.1"/>
    <property type="molecule type" value="Genomic_DNA"/>
</dbReference>
<evidence type="ECO:0000313" key="3">
    <source>
        <dbReference type="Proteomes" id="UP000644507"/>
    </source>
</evidence>
<gene>
    <name evidence="2" type="ORF">GCM10007100_25570</name>
</gene>
<dbReference type="Gene3D" id="3.40.50.300">
    <property type="entry name" value="P-loop containing nucleotide triphosphate hydrolases"/>
    <property type="match status" value="1"/>
</dbReference>
<dbReference type="InterPro" id="IPR011579">
    <property type="entry name" value="ATPase_dom"/>
</dbReference>
<sequence length="471" mass="54228">MKLVGREQEIKNLNLLLKSKEAEFLALYGRRRIGKTFLIEQHFKKELCFQLNGQKDGTLKEQLANFHHALSDRSRKNRVCPGSWQEAFQQLTDHLRTLRGKGKYVVFLDELPWLASPRSRFLQALDYFWNSFLRKDPRFILVICGSAASWMIAKVIDHKGGLHNRVTARIKLEPFTLAESSHFLRSRGVKLTHYDQLTLAMVMGGVPHYLKEVQAGQSAVQAIDASCFHPTGLLRDEFDRLYTSLFDSSERHIEIVRELAKHPQGLTRKDLTSAYKSGGRLTQTLTELEEAGFISLQHPFKNTSRDTVYRLADEYSLFYLKWMDGKRSTGSFAKKFQTPAWRAWSGYALESIAHKHIRQINSELGISQIETEHCSWVHRANKTWPQGAQVDLLIDRADRSINLIEIKFSEGPFTIKKNYAEELRRKGQVFREVTGTNKNVFLTFLTTYGLTENAYSQEIADTAITTECLFK</sequence>
<dbReference type="Proteomes" id="UP000644507">
    <property type="component" value="Unassembled WGS sequence"/>
</dbReference>